<dbReference type="Pfam" id="PF17808">
    <property type="entry name" value="fn3_PAP"/>
    <property type="match status" value="1"/>
</dbReference>
<feature type="signal peptide" evidence="1">
    <location>
        <begin position="1"/>
        <end position="23"/>
    </location>
</feature>
<feature type="non-terminal residue" evidence="3">
    <location>
        <position position="187"/>
    </location>
</feature>
<organism evidence="3 4">
    <name type="scientific">Citrus sinensis</name>
    <name type="common">Sweet orange</name>
    <name type="synonym">Citrus aurantium var. sinensis</name>
    <dbReference type="NCBI Taxonomy" id="2711"/>
    <lineage>
        <taxon>Eukaryota</taxon>
        <taxon>Viridiplantae</taxon>
        <taxon>Streptophyta</taxon>
        <taxon>Embryophyta</taxon>
        <taxon>Tracheophyta</taxon>
        <taxon>Spermatophyta</taxon>
        <taxon>Magnoliopsida</taxon>
        <taxon>eudicotyledons</taxon>
        <taxon>Gunneridae</taxon>
        <taxon>Pentapetalae</taxon>
        <taxon>rosids</taxon>
        <taxon>malvids</taxon>
        <taxon>Sapindales</taxon>
        <taxon>Rutaceae</taxon>
        <taxon>Aurantioideae</taxon>
        <taxon>Citrus</taxon>
    </lineage>
</organism>
<dbReference type="Proteomes" id="UP000027120">
    <property type="component" value="Unassembled WGS sequence"/>
</dbReference>
<evidence type="ECO:0000259" key="2">
    <source>
        <dbReference type="Pfam" id="PF17808"/>
    </source>
</evidence>
<gene>
    <name evidence="3" type="ORF">CISIN_1g0071331mg</name>
</gene>
<dbReference type="InterPro" id="IPR040974">
    <property type="entry name" value="Fn3_PAP"/>
</dbReference>
<feature type="domain" description="Purple acid phosphatase Fn3-like" evidence="2">
    <location>
        <begin position="51"/>
        <end position="170"/>
    </location>
</feature>
<dbReference type="STRING" id="2711.A0A067ENC0"/>
<reference evidence="3 4" key="1">
    <citation type="submission" date="2014-04" db="EMBL/GenBank/DDBJ databases">
        <authorList>
            <consortium name="International Citrus Genome Consortium"/>
            <person name="Gmitter F."/>
            <person name="Chen C."/>
            <person name="Farmerie W."/>
            <person name="Harkins T."/>
            <person name="Desany B."/>
            <person name="Mohiuddin M."/>
            <person name="Kodira C."/>
            <person name="Borodovsky M."/>
            <person name="Lomsadze A."/>
            <person name="Burns P."/>
            <person name="Jenkins J."/>
            <person name="Prochnik S."/>
            <person name="Shu S."/>
            <person name="Chapman J."/>
            <person name="Pitluck S."/>
            <person name="Schmutz J."/>
            <person name="Rokhsar D."/>
        </authorList>
    </citation>
    <scope>NUCLEOTIDE SEQUENCE</scope>
</reference>
<evidence type="ECO:0000313" key="4">
    <source>
        <dbReference type="Proteomes" id="UP000027120"/>
    </source>
</evidence>
<name>A0A067ENC0_CITSI</name>
<accession>A0A067ENC0</accession>
<proteinExistence type="predicted"/>
<dbReference type="AlphaFoldDB" id="A0A067ENC0"/>
<keyword evidence="1" id="KW-0732">Signal</keyword>
<feature type="chain" id="PRO_5001636453" description="Purple acid phosphatase Fn3-like domain-containing protein" evidence="1">
    <location>
        <begin position="24"/>
        <end position="187"/>
    </location>
</feature>
<evidence type="ECO:0000313" key="3">
    <source>
        <dbReference type="EMBL" id="KDO52667.1"/>
    </source>
</evidence>
<dbReference type="EMBL" id="KK785030">
    <property type="protein sequence ID" value="KDO52667.1"/>
    <property type="molecule type" value="Genomic_DNA"/>
</dbReference>
<sequence length="187" mass="20379">MEERFALYVLLCCVAANVGFSWAHVNGFGEQPLSKIAIHKAIAAFHDSASIRAHPVLLGLKGEDTQWVTVSLVSPHPSADDWLGVFSPAKFNSSSCPPVNDPKEQAPYICSAPIKYKYANESNSDYTKTGKATLNFRLINQRSDFSFGLFSGGLSNPKLVAVSNSITFANPKAPLYPRLAQGKSWDE</sequence>
<protein>
    <recommendedName>
        <fullName evidence="2">Purple acid phosphatase Fn3-like domain-containing protein</fullName>
    </recommendedName>
</protein>
<dbReference type="PANTHER" id="PTHR45778:SF6">
    <property type="entry name" value="INACTIVE PURPLE ACID PHOSPHATASE 24-RELATED"/>
    <property type="match status" value="1"/>
</dbReference>
<keyword evidence="4" id="KW-1185">Reference proteome</keyword>
<dbReference type="PANTHER" id="PTHR45778">
    <property type="entry name" value="PURPLE ACID PHOSPHATASE-RELATED"/>
    <property type="match status" value="1"/>
</dbReference>
<evidence type="ECO:0000256" key="1">
    <source>
        <dbReference type="SAM" id="SignalP"/>
    </source>
</evidence>